<dbReference type="EMBL" id="JBIRYO010000029">
    <property type="protein sequence ID" value="MFI2477808.1"/>
    <property type="molecule type" value="Genomic_DNA"/>
</dbReference>
<protein>
    <submittedName>
        <fullName evidence="2">DUF4254 domain-containing protein</fullName>
    </submittedName>
</protein>
<dbReference type="RefSeq" id="WP_157114890.1">
    <property type="nucleotide sequence ID" value="NZ_JBIRYO010000029.1"/>
</dbReference>
<dbReference type="Proteomes" id="UP001611415">
    <property type="component" value="Unassembled WGS sequence"/>
</dbReference>
<accession>A0ABW7XA23</accession>
<sequence length="180" mass="19881">MPTERHTPIHTRSAQMTVTVQQHVSLSEMDVRLPRIPDWHQLCAAFRGVTGHNSGDHPITRWAQALAHLHRTQRVIPERGAGVDRRRDDVVTLIDNWVGNHIQPRRSTERVGPAVDALAAAYVDAELTLAAAEHAAELAVHEAWIHVSALAVDWADLITEVVDGQPPPPRPTGLTTPKHP</sequence>
<evidence type="ECO:0000256" key="1">
    <source>
        <dbReference type="SAM" id="MobiDB-lite"/>
    </source>
</evidence>
<proteinExistence type="predicted"/>
<gene>
    <name evidence="2" type="ORF">ACH49W_30935</name>
</gene>
<feature type="region of interest" description="Disordered" evidence="1">
    <location>
        <begin position="161"/>
        <end position="180"/>
    </location>
</feature>
<reference evidence="2 3" key="1">
    <citation type="submission" date="2024-10" db="EMBL/GenBank/DDBJ databases">
        <title>The Natural Products Discovery Center: Release of the First 8490 Sequenced Strains for Exploring Actinobacteria Biosynthetic Diversity.</title>
        <authorList>
            <person name="Kalkreuter E."/>
            <person name="Kautsar S.A."/>
            <person name="Yang D."/>
            <person name="Bader C.D."/>
            <person name="Teijaro C.N."/>
            <person name="Fluegel L."/>
            <person name="Davis C.M."/>
            <person name="Simpson J.R."/>
            <person name="Lauterbach L."/>
            <person name="Steele A.D."/>
            <person name="Gui C."/>
            <person name="Meng S."/>
            <person name="Li G."/>
            <person name="Viehrig K."/>
            <person name="Ye F."/>
            <person name="Su P."/>
            <person name="Kiefer A.F."/>
            <person name="Nichols A."/>
            <person name="Cepeda A.J."/>
            <person name="Yan W."/>
            <person name="Fan B."/>
            <person name="Jiang Y."/>
            <person name="Adhikari A."/>
            <person name="Zheng C.-J."/>
            <person name="Schuster L."/>
            <person name="Cowan T.M."/>
            <person name="Smanski M.J."/>
            <person name="Chevrette M.G."/>
            <person name="De Carvalho L.P.S."/>
            <person name="Shen B."/>
        </authorList>
    </citation>
    <scope>NUCLEOTIDE SEQUENCE [LARGE SCALE GENOMIC DNA]</scope>
    <source>
        <strain evidence="2 3">NPDC019275</strain>
    </source>
</reference>
<keyword evidence="3" id="KW-1185">Reference proteome</keyword>
<organism evidence="2 3">
    <name type="scientific">Nocardia xishanensis</name>
    <dbReference type="NCBI Taxonomy" id="238964"/>
    <lineage>
        <taxon>Bacteria</taxon>
        <taxon>Bacillati</taxon>
        <taxon>Actinomycetota</taxon>
        <taxon>Actinomycetes</taxon>
        <taxon>Mycobacteriales</taxon>
        <taxon>Nocardiaceae</taxon>
        <taxon>Nocardia</taxon>
    </lineage>
</organism>
<name>A0ABW7XA23_9NOCA</name>
<comment type="caution">
    <text evidence="2">The sequence shown here is derived from an EMBL/GenBank/DDBJ whole genome shotgun (WGS) entry which is preliminary data.</text>
</comment>
<evidence type="ECO:0000313" key="2">
    <source>
        <dbReference type="EMBL" id="MFI2477808.1"/>
    </source>
</evidence>
<evidence type="ECO:0000313" key="3">
    <source>
        <dbReference type="Proteomes" id="UP001611415"/>
    </source>
</evidence>